<feature type="non-terminal residue" evidence="1">
    <location>
        <position position="1"/>
    </location>
</feature>
<evidence type="ECO:0000313" key="1">
    <source>
        <dbReference type="EMBL" id="EJW98199.1"/>
    </source>
</evidence>
<name>J9GFT6_9ZZZZ</name>
<reference evidence="1" key="1">
    <citation type="journal article" date="2012" name="PLoS ONE">
        <title>Gene sets for utilization of primary and secondary nutrition supplies in the distal gut of endangered iberian lynx.</title>
        <authorList>
            <person name="Alcaide M."/>
            <person name="Messina E."/>
            <person name="Richter M."/>
            <person name="Bargiela R."/>
            <person name="Peplies J."/>
            <person name="Huws S.A."/>
            <person name="Newbold C.J."/>
            <person name="Golyshin P.N."/>
            <person name="Simon M.A."/>
            <person name="Lopez G."/>
            <person name="Yakimov M.M."/>
            <person name="Ferrer M."/>
        </authorList>
    </citation>
    <scope>NUCLEOTIDE SEQUENCE</scope>
</reference>
<dbReference type="EMBL" id="AMCI01004384">
    <property type="protein sequence ID" value="EJW98199.1"/>
    <property type="molecule type" value="Genomic_DNA"/>
</dbReference>
<dbReference type="AlphaFoldDB" id="J9GFT6"/>
<gene>
    <name evidence="1" type="ORF">EVA_13693</name>
</gene>
<protein>
    <submittedName>
        <fullName evidence="1">Uncharacterized protein</fullName>
    </submittedName>
</protein>
<proteinExistence type="predicted"/>
<sequence length="129" mass="14683">PYRALLIESWKKYAGDDKVAAEMRVVVEEEQDPERVLELICAQVPFSVADKMAVLSEANLLEAINLVIGLLETEIEIKTIKGVLRGASSVRWKRTSGRITSMNRSRRFVRNSGMPARTHRMKWPSWKNG</sequence>
<dbReference type="Gene3D" id="1.20.58.1480">
    <property type="match status" value="1"/>
</dbReference>
<organism evidence="1">
    <name type="scientific">gut metagenome</name>
    <dbReference type="NCBI Taxonomy" id="749906"/>
    <lineage>
        <taxon>unclassified sequences</taxon>
        <taxon>metagenomes</taxon>
        <taxon>organismal metagenomes</taxon>
    </lineage>
</organism>
<accession>J9GFT6</accession>
<comment type="caution">
    <text evidence="1">The sequence shown here is derived from an EMBL/GenBank/DDBJ whole genome shotgun (WGS) entry which is preliminary data.</text>
</comment>